<dbReference type="EMBL" id="CAJNOO010000188">
    <property type="protein sequence ID" value="CAF0848832.1"/>
    <property type="molecule type" value="Genomic_DNA"/>
</dbReference>
<gene>
    <name evidence="2" type="ORF">RFH988_LOCUS6347</name>
</gene>
<comment type="caution">
    <text evidence="2">The sequence shown here is derived from an EMBL/GenBank/DDBJ whole genome shotgun (WGS) entry which is preliminary data.</text>
</comment>
<keyword evidence="1" id="KW-0732">Signal</keyword>
<dbReference type="Proteomes" id="UP000663882">
    <property type="component" value="Unassembled WGS sequence"/>
</dbReference>
<sequence length="72" mass="7737">MARTLIVVLIVFALIFALCMLNVSGDSCGLPSATCSRHGVAGCIDKCISCGYATGYCKRKLVFWSKCKCAMH</sequence>
<reference evidence="2" key="1">
    <citation type="submission" date="2021-02" db="EMBL/GenBank/DDBJ databases">
        <authorList>
            <person name="Nowell W R."/>
        </authorList>
    </citation>
    <scope>NUCLEOTIDE SEQUENCE</scope>
</reference>
<evidence type="ECO:0000313" key="2">
    <source>
        <dbReference type="EMBL" id="CAF0848832.1"/>
    </source>
</evidence>
<organism evidence="2 3">
    <name type="scientific">Rotaria sordida</name>
    <dbReference type="NCBI Taxonomy" id="392033"/>
    <lineage>
        <taxon>Eukaryota</taxon>
        <taxon>Metazoa</taxon>
        <taxon>Spiralia</taxon>
        <taxon>Gnathifera</taxon>
        <taxon>Rotifera</taxon>
        <taxon>Eurotatoria</taxon>
        <taxon>Bdelloidea</taxon>
        <taxon>Philodinida</taxon>
        <taxon>Philodinidae</taxon>
        <taxon>Rotaria</taxon>
    </lineage>
</organism>
<evidence type="ECO:0000256" key="1">
    <source>
        <dbReference type="SAM" id="SignalP"/>
    </source>
</evidence>
<dbReference type="OrthoDB" id="10044697at2759"/>
<dbReference type="AlphaFoldDB" id="A0A813WB81"/>
<proteinExistence type="predicted"/>
<evidence type="ECO:0000313" key="3">
    <source>
        <dbReference type="Proteomes" id="UP000663882"/>
    </source>
</evidence>
<accession>A0A813WB81</accession>
<protein>
    <submittedName>
        <fullName evidence="2">Uncharacterized protein</fullName>
    </submittedName>
</protein>
<feature type="chain" id="PRO_5032309252" evidence="1">
    <location>
        <begin position="26"/>
        <end position="72"/>
    </location>
</feature>
<feature type="signal peptide" evidence="1">
    <location>
        <begin position="1"/>
        <end position="25"/>
    </location>
</feature>
<name>A0A813WB81_9BILA</name>